<accession>A0A4S8LP34</accession>
<protein>
    <submittedName>
        <fullName evidence="8">Tubulin nucleotide-binding domain-like protein</fullName>
    </submittedName>
</protein>
<feature type="domain" description="Misato Segment II tubulin-like" evidence="6">
    <location>
        <begin position="2"/>
        <end position="114"/>
    </location>
</feature>
<comment type="subcellular location">
    <subcellularLocation>
        <location evidence="2">Mitochondrion</location>
    </subcellularLocation>
</comment>
<keyword evidence="4" id="KW-0496">Mitochondrion</keyword>
<evidence type="ECO:0000313" key="8">
    <source>
        <dbReference type="EMBL" id="THU90558.1"/>
    </source>
</evidence>
<proteinExistence type="inferred from homology"/>
<feature type="domain" description="DML1/Misato tubulin" evidence="7">
    <location>
        <begin position="124"/>
        <end position="308"/>
    </location>
</feature>
<feature type="compositionally biased region" description="Basic and acidic residues" evidence="5">
    <location>
        <begin position="430"/>
        <end position="444"/>
    </location>
</feature>
<dbReference type="InterPro" id="IPR036525">
    <property type="entry name" value="Tubulin/FtsZ_GTPase_sf"/>
</dbReference>
<evidence type="ECO:0000256" key="2">
    <source>
        <dbReference type="ARBA" id="ARBA00004173"/>
    </source>
</evidence>
<dbReference type="InterPro" id="IPR029209">
    <property type="entry name" value="DML1/Misato_tubulin"/>
</dbReference>
<gene>
    <name evidence="8" type="ORF">K435DRAFT_830174</name>
</gene>
<dbReference type="PANTHER" id="PTHR13391">
    <property type="entry name" value="MITOCHONDRIAL DISTRIBUTION REGULATOR MISATO"/>
    <property type="match status" value="1"/>
</dbReference>
<dbReference type="OrthoDB" id="271881at2759"/>
<comment type="similarity">
    <text evidence="3">Belongs to the misato family.</text>
</comment>
<evidence type="ECO:0000259" key="7">
    <source>
        <dbReference type="Pfam" id="PF14881"/>
    </source>
</evidence>
<dbReference type="InterPro" id="IPR013838">
    <property type="entry name" value="Beta-tubulin_BS"/>
</dbReference>
<dbReference type="Gene3D" id="3.40.50.1440">
    <property type="entry name" value="Tubulin/FtsZ, GTPase domain"/>
    <property type="match status" value="1"/>
</dbReference>
<comment type="function">
    <text evidence="1">Involved in the partitioning of the mitochondrial organelle and mitochondrial DNA (mtDNA) inheritance.</text>
</comment>
<evidence type="ECO:0000256" key="4">
    <source>
        <dbReference type="ARBA" id="ARBA00023128"/>
    </source>
</evidence>
<evidence type="ECO:0000256" key="1">
    <source>
        <dbReference type="ARBA" id="ARBA00003757"/>
    </source>
</evidence>
<evidence type="ECO:0000313" key="9">
    <source>
        <dbReference type="Proteomes" id="UP000297245"/>
    </source>
</evidence>
<dbReference type="PANTHER" id="PTHR13391:SF0">
    <property type="entry name" value="PROTEIN MISATO HOMOLOG 1"/>
    <property type="match status" value="1"/>
</dbReference>
<dbReference type="GO" id="GO:0007005">
    <property type="term" value="P:mitochondrion organization"/>
    <property type="evidence" value="ECO:0007669"/>
    <property type="project" value="InterPro"/>
</dbReference>
<reference evidence="8 9" key="1">
    <citation type="journal article" date="2019" name="Nat. Ecol. Evol.">
        <title>Megaphylogeny resolves global patterns of mushroom evolution.</title>
        <authorList>
            <person name="Varga T."/>
            <person name="Krizsan K."/>
            <person name="Foldi C."/>
            <person name="Dima B."/>
            <person name="Sanchez-Garcia M."/>
            <person name="Sanchez-Ramirez S."/>
            <person name="Szollosi G.J."/>
            <person name="Szarkandi J.G."/>
            <person name="Papp V."/>
            <person name="Albert L."/>
            <person name="Andreopoulos W."/>
            <person name="Angelini C."/>
            <person name="Antonin V."/>
            <person name="Barry K.W."/>
            <person name="Bougher N.L."/>
            <person name="Buchanan P."/>
            <person name="Buyck B."/>
            <person name="Bense V."/>
            <person name="Catcheside P."/>
            <person name="Chovatia M."/>
            <person name="Cooper J."/>
            <person name="Damon W."/>
            <person name="Desjardin D."/>
            <person name="Finy P."/>
            <person name="Geml J."/>
            <person name="Haridas S."/>
            <person name="Hughes K."/>
            <person name="Justo A."/>
            <person name="Karasinski D."/>
            <person name="Kautmanova I."/>
            <person name="Kiss B."/>
            <person name="Kocsube S."/>
            <person name="Kotiranta H."/>
            <person name="LaButti K.M."/>
            <person name="Lechner B.E."/>
            <person name="Liimatainen K."/>
            <person name="Lipzen A."/>
            <person name="Lukacs Z."/>
            <person name="Mihaltcheva S."/>
            <person name="Morgado L.N."/>
            <person name="Niskanen T."/>
            <person name="Noordeloos M.E."/>
            <person name="Ohm R.A."/>
            <person name="Ortiz-Santana B."/>
            <person name="Ovrebo C."/>
            <person name="Racz N."/>
            <person name="Riley R."/>
            <person name="Savchenko A."/>
            <person name="Shiryaev A."/>
            <person name="Soop K."/>
            <person name="Spirin V."/>
            <person name="Szebenyi C."/>
            <person name="Tomsovsky M."/>
            <person name="Tulloss R.E."/>
            <person name="Uehling J."/>
            <person name="Grigoriev I.V."/>
            <person name="Vagvolgyi C."/>
            <person name="Papp T."/>
            <person name="Martin F.M."/>
            <person name="Miettinen O."/>
            <person name="Hibbett D.S."/>
            <person name="Nagy L.G."/>
        </authorList>
    </citation>
    <scope>NUCLEOTIDE SEQUENCE [LARGE SCALE GENOMIC DNA]</scope>
    <source>
        <strain evidence="8 9">CBS 962.96</strain>
    </source>
</reference>
<dbReference type="EMBL" id="ML179331">
    <property type="protein sequence ID" value="THU90558.1"/>
    <property type="molecule type" value="Genomic_DNA"/>
</dbReference>
<dbReference type="Proteomes" id="UP000297245">
    <property type="component" value="Unassembled WGS sequence"/>
</dbReference>
<dbReference type="InterPro" id="IPR019605">
    <property type="entry name" value="Misato_II_tubulin-like"/>
</dbReference>
<dbReference type="Pfam" id="PF14881">
    <property type="entry name" value="Tubulin_3"/>
    <property type="match status" value="1"/>
</dbReference>
<dbReference type="Pfam" id="PF10644">
    <property type="entry name" value="Misat_Tub_SegII"/>
    <property type="match status" value="1"/>
</dbReference>
<name>A0A4S8LP34_DENBC</name>
<dbReference type="InterPro" id="IPR049942">
    <property type="entry name" value="DML1/Misato"/>
</dbReference>
<dbReference type="GO" id="GO:0005739">
    <property type="term" value="C:mitochondrion"/>
    <property type="evidence" value="ECO:0007669"/>
    <property type="project" value="UniProtKB-SubCell"/>
</dbReference>
<keyword evidence="9" id="KW-1185">Reference proteome</keyword>
<evidence type="ECO:0000256" key="3">
    <source>
        <dbReference type="ARBA" id="ARBA00008507"/>
    </source>
</evidence>
<dbReference type="SUPFAM" id="SSF52490">
    <property type="entry name" value="Tubulin nucleotide-binding domain-like"/>
    <property type="match status" value="1"/>
</dbReference>
<feature type="region of interest" description="Disordered" evidence="5">
    <location>
        <begin position="430"/>
        <end position="454"/>
    </location>
</feature>
<dbReference type="PROSITE" id="PS00228">
    <property type="entry name" value="TUBULIN_B_AUTOREG"/>
    <property type="match status" value="1"/>
</dbReference>
<evidence type="ECO:0000256" key="5">
    <source>
        <dbReference type="SAM" id="MobiDB-lite"/>
    </source>
</evidence>
<dbReference type="AlphaFoldDB" id="A0A4S8LP34"/>
<evidence type="ECO:0000259" key="6">
    <source>
        <dbReference type="Pfam" id="PF10644"/>
    </source>
</evidence>
<organism evidence="8 9">
    <name type="scientific">Dendrothele bispora (strain CBS 962.96)</name>
    <dbReference type="NCBI Taxonomy" id="1314807"/>
    <lineage>
        <taxon>Eukaryota</taxon>
        <taxon>Fungi</taxon>
        <taxon>Dikarya</taxon>
        <taxon>Basidiomycota</taxon>
        <taxon>Agaricomycotina</taxon>
        <taxon>Agaricomycetes</taxon>
        <taxon>Agaricomycetidae</taxon>
        <taxon>Agaricales</taxon>
        <taxon>Agaricales incertae sedis</taxon>
        <taxon>Dendrothele</taxon>
    </lineage>
</organism>
<sequence length="527" mass="59576">MREILYIQAGTFANYVGTHFWNTQEAYFTYAEEDEPFVCHDISFREGLNDRGESTYCPRLLVFDRKANYGALARTNSSLFGNEASNHAPNIWNGPVTEYKQTQVPENPYQTQLSTDGIEEYSPESEDVRYWSDFNRVFYHPRSLHMLPDIPEWHDPQGDWTYGLEMFSQYNQDIHLMETSVRLFLEECDSFQGMQVMNDTSSFGSFTRSFLTAFQDELSHTSSMVLPLLSDSIPLRVEPARLLHTRKIINDAIYLRDLHELSHLSIPIQSPNAWPSIPETSLTLDGTLYNTSALLSAHVETVTLPLRLTGSKENLQSFPAVINGRGLRFGQLSGTFPLVLSGQNSLVTLANPVDFSVALFKEPNTTYFGKKDVTRGLAMSSIQMYDTWVSSVASTIFKDAVITSAHLPAYPLPSSFPDFFQDKSILRSRIRNEQPPRSRGKDPLPGKTPSVTSISSLSSTNEMASFFAAYAKYIEECVDRRKSGEQLSGIDDPDLLKELANDLWTMHDGYSIDINRSPTTENIDDDE</sequence>